<dbReference type="GO" id="GO:0043546">
    <property type="term" value="F:molybdopterin cofactor binding"/>
    <property type="evidence" value="ECO:0007669"/>
    <property type="project" value="InterPro"/>
</dbReference>
<dbReference type="GO" id="GO:0016491">
    <property type="term" value="F:oxidoreductase activity"/>
    <property type="evidence" value="ECO:0007669"/>
    <property type="project" value="UniProtKB-KW"/>
</dbReference>
<gene>
    <name evidence="9" type="ORF">CSCA_2123</name>
</gene>
<dbReference type="PROSITE" id="PS51669">
    <property type="entry name" value="4FE4S_MOW_BIS_MGD"/>
    <property type="match status" value="1"/>
</dbReference>
<dbReference type="CDD" id="cd02766">
    <property type="entry name" value="MopB_3"/>
    <property type="match status" value="1"/>
</dbReference>
<dbReference type="Gene3D" id="3.40.50.740">
    <property type="match status" value="1"/>
</dbReference>
<dbReference type="STRING" id="1548.CSCA_2123"/>
<protein>
    <submittedName>
        <fullName evidence="9">Formate dehydrogenase</fullName>
    </submittedName>
</protein>
<comment type="cofactor">
    <cofactor evidence="1">
        <name>Mo-bis(molybdopterin guanine dinucleotide)</name>
        <dbReference type="ChEBI" id="CHEBI:60539"/>
    </cofactor>
</comment>
<dbReference type="SUPFAM" id="SSF53706">
    <property type="entry name" value="Formate dehydrogenase/DMSO reductase, domains 1-3"/>
    <property type="match status" value="1"/>
</dbReference>
<dbReference type="InterPro" id="IPR050612">
    <property type="entry name" value="Prok_Mopterin_Oxidored"/>
</dbReference>
<keyword evidence="6" id="KW-0408">Iron</keyword>
<dbReference type="Pfam" id="PF00384">
    <property type="entry name" value="Molybdopterin"/>
    <property type="match status" value="1"/>
</dbReference>
<evidence type="ECO:0000256" key="4">
    <source>
        <dbReference type="ARBA" id="ARBA00022723"/>
    </source>
</evidence>
<proteinExistence type="inferred from homology"/>
<evidence type="ECO:0000313" key="10">
    <source>
        <dbReference type="Proteomes" id="UP000033115"/>
    </source>
</evidence>
<dbReference type="InterPro" id="IPR006655">
    <property type="entry name" value="Mopterin_OxRdtase_prok_CS"/>
</dbReference>
<evidence type="ECO:0000256" key="5">
    <source>
        <dbReference type="ARBA" id="ARBA00023002"/>
    </source>
</evidence>
<sequence length="672" mass="74308">MEIFRSVCPYDCPDTCGLIVHVEDGKAVKVKGDKEHPFTRGTLCPKMAHYEKTVHSEGRILTPLLRKGAKGSGDFVPISWDEAIEHIKTNWKEIIDKYGSEAILPYSYAGTMGLVQRNSGHPFFYSLGASRLDRTICAPAKECGWNAVMGETMGPHTKEIQESDLIILWGIHAIATDIHIIHDINIAKKKGAKVWLIDTYETSTAKIVDRVIVVKPGTDGALALGMMHVMAEKNLIDKDFINKYVQGYKELKDTVLPDYSLDKVSKITGIDASVIEDMAVQYGKARAPFIRLGSGLSRYGNGAMTVRTITCLPALVGAWGKAGGGLLTSVSASHAFDKKLVTHEEFQEKTTRIINMVELGNALNELNDPPIMSLYVYHSNPAAVAPDQNKVLQGLSREDLFTVVHERFMTDTAKYADIILPATTSLEHSDLYSAYGYYAVQRAYPVVHPVGEAKSNFEVFSLLADAMGINKPFFKQSADDLINTILKKPTSWLAGTKIETLIEGKPLELPLSEGYKTQFKTPSGKIEILNPNEDELLPGYSKPHGDDAEFWLINAPDPRLLNSSFNEREELVKTNKMILQVNPEDASKMGLEDGELVTAYNERGEADFKLSITTKVPKGVVVTEGVWWLKNAPGNRSVNTLTSQRLTDQGKGSTFYDVKVNIKASKEHQQVV</sequence>
<dbReference type="HOGENOM" id="CLU_000422_13_3_9"/>
<dbReference type="SMART" id="SM00926">
    <property type="entry name" value="Molybdop_Fe4S4"/>
    <property type="match status" value="1"/>
</dbReference>
<dbReference type="PANTHER" id="PTHR43742">
    <property type="entry name" value="TRIMETHYLAMINE-N-OXIDE REDUCTASE"/>
    <property type="match status" value="1"/>
</dbReference>
<keyword evidence="5" id="KW-0560">Oxidoreductase</keyword>
<dbReference type="Pfam" id="PF04879">
    <property type="entry name" value="Molybdop_Fe4S4"/>
    <property type="match status" value="1"/>
</dbReference>
<dbReference type="InterPro" id="IPR006963">
    <property type="entry name" value="Mopterin_OxRdtase_4Fe-4S_dom"/>
</dbReference>
<organism evidence="9 10">
    <name type="scientific">Clostridium scatologenes</name>
    <dbReference type="NCBI Taxonomy" id="1548"/>
    <lineage>
        <taxon>Bacteria</taxon>
        <taxon>Bacillati</taxon>
        <taxon>Bacillota</taxon>
        <taxon>Clostridia</taxon>
        <taxon>Eubacteriales</taxon>
        <taxon>Clostridiaceae</taxon>
        <taxon>Clostridium</taxon>
    </lineage>
</organism>
<evidence type="ECO:0000256" key="3">
    <source>
        <dbReference type="ARBA" id="ARBA00022505"/>
    </source>
</evidence>
<evidence type="ECO:0000259" key="8">
    <source>
        <dbReference type="PROSITE" id="PS51669"/>
    </source>
</evidence>
<reference evidence="9 10" key="1">
    <citation type="journal article" date="2015" name="J. Biotechnol.">
        <title>Complete genome sequence of a malodorant-producing acetogen, Clostridium scatologenes ATCC 25775(T).</title>
        <authorList>
            <person name="Zhu Z."/>
            <person name="Guo T."/>
            <person name="Zheng H."/>
            <person name="Song T."/>
            <person name="Ouyang P."/>
            <person name="Xie J."/>
        </authorList>
    </citation>
    <scope>NUCLEOTIDE SEQUENCE [LARGE SCALE GENOMIC DNA]</scope>
    <source>
        <strain evidence="9 10">ATCC 25775</strain>
    </source>
</reference>
<comment type="similarity">
    <text evidence="2">Belongs to the prokaryotic molybdopterin-containing oxidoreductase family.</text>
</comment>
<dbReference type="GO" id="GO:0046872">
    <property type="term" value="F:metal ion binding"/>
    <property type="evidence" value="ECO:0007669"/>
    <property type="project" value="UniProtKB-KW"/>
</dbReference>
<evidence type="ECO:0000256" key="7">
    <source>
        <dbReference type="ARBA" id="ARBA00023014"/>
    </source>
</evidence>
<keyword evidence="7" id="KW-0411">Iron-sulfur</keyword>
<accession>A0A0E3JNG7</accession>
<dbReference type="AlphaFoldDB" id="A0A0E3JNG7"/>
<keyword evidence="4" id="KW-0479">Metal-binding</keyword>
<dbReference type="EMBL" id="CP009933">
    <property type="protein sequence ID" value="AKA69248.1"/>
    <property type="molecule type" value="Genomic_DNA"/>
</dbReference>
<dbReference type="Gene3D" id="2.20.25.90">
    <property type="entry name" value="ADC-like domains"/>
    <property type="match status" value="1"/>
</dbReference>
<evidence type="ECO:0000313" key="9">
    <source>
        <dbReference type="EMBL" id="AKA69248.1"/>
    </source>
</evidence>
<dbReference type="Pfam" id="PF01568">
    <property type="entry name" value="Molydop_binding"/>
    <property type="match status" value="1"/>
</dbReference>
<feature type="domain" description="4Fe-4S Mo/W bis-MGD-type" evidence="8">
    <location>
        <begin position="1"/>
        <end position="58"/>
    </location>
</feature>
<dbReference type="PROSITE" id="PS00490">
    <property type="entry name" value="MOLYBDOPTERIN_PROK_2"/>
    <property type="match status" value="1"/>
</dbReference>
<dbReference type="RefSeq" id="WP_029955678.1">
    <property type="nucleotide sequence ID" value="NZ_CP009933.1"/>
</dbReference>
<dbReference type="GO" id="GO:0051536">
    <property type="term" value="F:iron-sulfur cluster binding"/>
    <property type="evidence" value="ECO:0007669"/>
    <property type="project" value="UniProtKB-KW"/>
</dbReference>
<dbReference type="Proteomes" id="UP000033115">
    <property type="component" value="Chromosome"/>
</dbReference>
<dbReference type="InterPro" id="IPR009010">
    <property type="entry name" value="Asp_de-COase-like_dom_sf"/>
</dbReference>
<dbReference type="InterPro" id="IPR006657">
    <property type="entry name" value="MoPterin_dinucl-bd_dom"/>
</dbReference>
<keyword evidence="10" id="KW-1185">Reference proteome</keyword>
<evidence type="ECO:0000256" key="2">
    <source>
        <dbReference type="ARBA" id="ARBA00010312"/>
    </source>
</evidence>
<keyword evidence="3" id="KW-0500">Molybdenum</keyword>
<dbReference type="Gene3D" id="3.40.228.10">
    <property type="entry name" value="Dimethylsulfoxide Reductase, domain 2"/>
    <property type="match status" value="1"/>
</dbReference>
<dbReference type="Gene3D" id="3.30.2070.10">
    <property type="entry name" value="Formate dehydrogenase/DMSO reductase"/>
    <property type="match status" value="1"/>
</dbReference>
<dbReference type="KEGG" id="csq:CSCA_2123"/>
<dbReference type="InterPro" id="IPR006656">
    <property type="entry name" value="Mopterin_OxRdtase"/>
</dbReference>
<dbReference type="PANTHER" id="PTHR43742:SF6">
    <property type="entry name" value="OXIDOREDUCTASE YYAE-RELATED"/>
    <property type="match status" value="1"/>
</dbReference>
<name>A0A0E3JNG7_CLOSL</name>
<evidence type="ECO:0000256" key="6">
    <source>
        <dbReference type="ARBA" id="ARBA00023004"/>
    </source>
</evidence>
<dbReference type="SUPFAM" id="SSF50692">
    <property type="entry name" value="ADC-like"/>
    <property type="match status" value="1"/>
</dbReference>
<evidence type="ECO:0000256" key="1">
    <source>
        <dbReference type="ARBA" id="ARBA00001942"/>
    </source>
</evidence>
<dbReference type="Gene3D" id="2.40.40.20">
    <property type="match status" value="1"/>
</dbReference>